<gene>
    <name evidence="3" type="primary">caiE</name>
    <name evidence="3" type="ORF">AXFE_14450</name>
</gene>
<evidence type="ECO:0000256" key="1">
    <source>
        <dbReference type="ARBA" id="ARBA00022679"/>
    </source>
</evidence>
<organism evidence="3 4">
    <name type="scientific">Acidithrix ferrooxidans</name>
    <dbReference type="NCBI Taxonomy" id="1280514"/>
    <lineage>
        <taxon>Bacteria</taxon>
        <taxon>Bacillati</taxon>
        <taxon>Actinomycetota</taxon>
        <taxon>Acidimicrobiia</taxon>
        <taxon>Acidimicrobiales</taxon>
        <taxon>Acidimicrobiaceae</taxon>
        <taxon>Acidithrix</taxon>
    </lineage>
</organism>
<dbReference type="CDD" id="cd04645">
    <property type="entry name" value="LbH_gamma_CA_like"/>
    <property type="match status" value="1"/>
</dbReference>
<accession>A0A0D8HIX4</accession>
<dbReference type="Proteomes" id="UP000032360">
    <property type="component" value="Unassembled WGS sequence"/>
</dbReference>
<evidence type="ECO:0000313" key="3">
    <source>
        <dbReference type="EMBL" id="KJF17737.1"/>
    </source>
</evidence>
<evidence type="ECO:0000313" key="4">
    <source>
        <dbReference type="Proteomes" id="UP000032360"/>
    </source>
</evidence>
<dbReference type="InterPro" id="IPR011004">
    <property type="entry name" value="Trimer_LpxA-like_sf"/>
</dbReference>
<dbReference type="OrthoDB" id="9803036at2"/>
<keyword evidence="1" id="KW-0808">Transferase</keyword>
<dbReference type="PANTHER" id="PTHR13061:SF29">
    <property type="entry name" value="GAMMA CARBONIC ANHYDRASE-LIKE 1, MITOCHONDRIAL-RELATED"/>
    <property type="match status" value="1"/>
</dbReference>
<dbReference type="InterPro" id="IPR018357">
    <property type="entry name" value="Hexapep_transf_CS"/>
</dbReference>
<name>A0A0D8HIX4_9ACTN</name>
<dbReference type="PROSITE" id="PS00101">
    <property type="entry name" value="HEXAPEP_TRANSFERASES"/>
    <property type="match status" value="1"/>
</dbReference>
<dbReference type="STRING" id="1280514.AXFE_14450"/>
<proteinExistence type="predicted"/>
<dbReference type="Gene3D" id="2.160.10.10">
    <property type="entry name" value="Hexapeptide repeat proteins"/>
    <property type="match status" value="1"/>
</dbReference>
<dbReference type="Pfam" id="PF00132">
    <property type="entry name" value="Hexapep"/>
    <property type="match status" value="1"/>
</dbReference>
<dbReference type="InterPro" id="IPR050484">
    <property type="entry name" value="Transf_Hexapept/Carb_Anhydrase"/>
</dbReference>
<keyword evidence="2" id="KW-0677">Repeat</keyword>
<dbReference type="EMBL" id="JXYS01000031">
    <property type="protein sequence ID" value="KJF17737.1"/>
    <property type="molecule type" value="Genomic_DNA"/>
</dbReference>
<protein>
    <submittedName>
        <fullName evidence="3">Carnitine operon protein CaiE</fullName>
    </submittedName>
</protein>
<evidence type="ECO:0000256" key="2">
    <source>
        <dbReference type="ARBA" id="ARBA00022737"/>
    </source>
</evidence>
<dbReference type="RefSeq" id="WP_052605181.1">
    <property type="nucleotide sequence ID" value="NZ_JXYS01000031.1"/>
</dbReference>
<dbReference type="InterPro" id="IPR001451">
    <property type="entry name" value="Hexapep"/>
</dbReference>
<dbReference type="SUPFAM" id="SSF51161">
    <property type="entry name" value="Trimeric LpxA-like enzymes"/>
    <property type="match status" value="1"/>
</dbReference>
<sequence length="174" mass="18672">MPIYELFDRIPKIAKSAYVHPTATIIGDVTIGEESTVWPNAVLRGDYGSIIIGSQTSIQDGTVIHATEELPTIIGDRVTIGHIVHLEGCTIESDSLVGSGSIVLHRARVESFALVGANAVVVADVTVPTRAMALGIPAKIYPNRTNEVDFSDAVDKYVQNGKKYKLGLKEVTQS</sequence>
<reference evidence="3 4" key="1">
    <citation type="submission" date="2015-01" db="EMBL/GenBank/DDBJ databases">
        <title>Draft genome of the acidophilic iron oxidizer Acidithrix ferrooxidans strain Py-F3.</title>
        <authorList>
            <person name="Poehlein A."/>
            <person name="Eisen S."/>
            <person name="Schloemann M."/>
            <person name="Johnson B.D."/>
            <person name="Daniel R."/>
            <person name="Muehling M."/>
        </authorList>
    </citation>
    <scope>NUCLEOTIDE SEQUENCE [LARGE SCALE GENOMIC DNA]</scope>
    <source>
        <strain evidence="3 4">Py-F3</strain>
    </source>
</reference>
<dbReference type="PANTHER" id="PTHR13061">
    <property type="entry name" value="DYNACTIN SUBUNIT P25"/>
    <property type="match status" value="1"/>
</dbReference>
<dbReference type="AlphaFoldDB" id="A0A0D8HIX4"/>
<dbReference type="InterPro" id="IPR047324">
    <property type="entry name" value="LbH_gamma_CA-like"/>
</dbReference>
<dbReference type="GO" id="GO:0016740">
    <property type="term" value="F:transferase activity"/>
    <property type="evidence" value="ECO:0007669"/>
    <property type="project" value="UniProtKB-KW"/>
</dbReference>
<comment type="caution">
    <text evidence="3">The sequence shown here is derived from an EMBL/GenBank/DDBJ whole genome shotgun (WGS) entry which is preliminary data.</text>
</comment>
<keyword evidence="4" id="KW-1185">Reference proteome</keyword>